<name>E0VMK4_PEDHC</name>
<dbReference type="AlphaFoldDB" id="E0VMK4"/>
<dbReference type="eggNOG" id="KOG0231">
    <property type="taxonomic scope" value="Eukaryota"/>
</dbReference>
<evidence type="ECO:0000313" key="5">
    <source>
        <dbReference type="EMBL" id="EEB14610.1"/>
    </source>
</evidence>
<protein>
    <submittedName>
        <fullName evidence="5 6">Uncharacterized protein</fullName>
    </submittedName>
</protein>
<keyword evidence="4" id="KW-0966">Cell projection</keyword>
<accession>E0VMK4</accession>
<reference evidence="5" key="2">
    <citation type="submission" date="2007-04" db="EMBL/GenBank/DDBJ databases">
        <title>The genome of the human body louse.</title>
        <authorList>
            <consortium name="The Human Body Louse Genome Consortium"/>
            <person name="Kirkness E."/>
            <person name="Walenz B."/>
            <person name="Hass B."/>
            <person name="Bruggner R."/>
            <person name="Strausberg R."/>
        </authorList>
    </citation>
    <scope>NUCLEOTIDE SEQUENCE</scope>
    <source>
        <strain evidence="5">USDA</strain>
    </source>
</reference>
<dbReference type="RefSeq" id="XP_002427348.1">
    <property type="nucleotide sequence ID" value="XM_002427303.1"/>
</dbReference>
<dbReference type="VEuPathDB" id="VectorBase:PHUM311450"/>
<reference evidence="5" key="1">
    <citation type="submission" date="2007-04" db="EMBL/GenBank/DDBJ databases">
        <title>Annotation of Pediculus humanus corporis strain USDA.</title>
        <authorList>
            <person name="Kirkness E."/>
            <person name="Hannick L."/>
            <person name="Hass B."/>
            <person name="Bruggner R."/>
            <person name="Lawson D."/>
            <person name="Bidwell S."/>
            <person name="Joardar V."/>
            <person name="Caler E."/>
            <person name="Walenz B."/>
            <person name="Inman J."/>
            <person name="Schobel S."/>
            <person name="Galinsky K."/>
            <person name="Amedeo P."/>
            <person name="Strausberg R."/>
        </authorList>
    </citation>
    <scope>NUCLEOTIDE SEQUENCE</scope>
    <source>
        <strain evidence="5">USDA</strain>
    </source>
</reference>
<dbReference type="InParanoid" id="E0VMK4"/>
<keyword evidence="7" id="KW-1185">Reference proteome</keyword>
<dbReference type="PANTHER" id="PTHR46437:SF1">
    <property type="entry name" value="MORN REPEAT-CONTAINING PROTEIN 5"/>
    <property type="match status" value="1"/>
</dbReference>
<dbReference type="InterPro" id="IPR042814">
    <property type="entry name" value="Morn5"/>
</dbReference>
<gene>
    <name evidence="6" type="primary">8235907</name>
    <name evidence="5" type="ORF">Phum_PHUM311450</name>
</gene>
<evidence type="ECO:0000256" key="4">
    <source>
        <dbReference type="ARBA" id="ARBA00023273"/>
    </source>
</evidence>
<proteinExistence type="predicted"/>
<dbReference type="EMBL" id="AAZO01003614">
    <property type="status" value="NOT_ANNOTATED_CDS"/>
    <property type="molecule type" value="Genomic_DNA"/>
</dbReference>
<dbReference type="EMBL" id="DS235315">
    <property type="protein sequence ID" value="EEB14610.1"/>
    <property type="molecule type" value="Genomic_DNA"/>
</dbReference>
<evidence type="ECO:0000256" key="3">
    <source>
        <dbReference type="ARBA" id="ARBA00023069"/>
    </source>
</evidence>
<sequence length="482" mass="56777">MNGCFRTDVTISSWGVTYSGKMKDGRFHDDNASLTYPNKFKALNCVYNNGVLVDCKFQFPDMLWHEKKNWRYCQAPDRRFWSEVRKGLKPGKIAQKTELDPPRKIPPGGYDTNDGFYDVKTLALNSPNGEMLRVPLCKESIWIRKYCRKGFKVPTGFRPDLYENWFNYNYDFINNILRHHEMYRNKRITYEALQQYYADNDILPSYSPYKKKRRWSSIALENYLKTIPDPVKLKRNLKRYREHKLSRLLAKPAEADVTIVNKDVEVPVVKSFINKMKSKSSIKYTDDHVKPPTSVLNARSSKLSFKRSDDILSYLTNDTSKSRTSLKKIPEKYLAPQPIQRPPFQTSRKMPSYCYEDGKRMMNSTGKSELSGYKLTRRKMLNKFMKEIIMEAAMKGIMEETQRERMRLLWASPVQSQIQRNKTKEENCLQVLGEIFESIPDKEEYTDSDLSKTFDFKKLAEDKYNDLKYWGKRLFTLSFESA</sequence>
<dbReference type="HOGENOM" id="CLU_566612_0_0_1"/>
<dbReference type="GeneID" id="8235907"/>
<evidence type="ECO:0000313" key="6">
    <source>
        <dbReference type="EnsemblMetazoa" id="PHUM311450-PA"/>
    </source>
</evidence>
<evidence type="ECO:0000256" key="1">
    <source>
        <dbReference type="ARBA" id="ARBA00004230"/>
    </source>
</evidence>
<dbReference type="GO" id="GO:0031514">
    <property type="term" value="C:motile cilium"/>
    <property type="evidence" value="ECO:0007669"/>
    <property type="project" value="UniProtKB-SubCell"/>
</dbReference>
<dbReference type="Proteomes" id="UP000009046">
    <property type="component" value="Unassembled WGS sequence"/>
</dbReference>
<dbReference type="KEGG" id="phu:Phum_PHUM311450"/>
<keyword evidence="3" id="KW-0969">Cilium</keyword>
<dbReference type="CTD" id="8235907"/>
<dbReference type="EnsemblMetazoa" id="PHUM311450-RA">
    <property type="protein sequence ID" value="PHUM311450-PA"/>
    <property type="gene ID" value="PHUM311450"/>
</dbReference>
<organism>
    <name type="scientific">Pediculus humanus subsp. corporis</name>
    <name type="common">Body louse</name>
    <dbReference type="NCBI Taxonomy" id="121224"/>
    <lineage>
        <taxon>Eukaryota</taxon>
        <taxon>Metazoa</taxon>
        <taxon>Ecdysozoa</taxon>
        <taxon>Arthropoda</taxon>
        <taxon>Hexapoda</taxon>
        <taxon>Insecta</taxon>
        <taxon>Pterygota</taxon>
        <taxon>Neoptera</taxon>
        <taxon>Paraneoptera</taxon>
        <taxon>Psocodea</taxon>
        <taxon>Troctomorpha</taxon>
        <taxon>Phthiraptera</taxon>
        <taxon>Anoplura</taxon>
        <taxon>Pediculidae</taxon>
        <taxon>Pediculus</taxon>
    </lineage>
</organism>
<dbReference type="PANTHER" id="PTHR46437">
    <property type="entry name" value="MORN REPEAT-CONTAINING PROTEIN 5"/>
    <property type="match status" value="1"/>
</dbReference>
<reference evidence="6" key="3">
    <citation type="submission" date="2020-05" db="UniProtKB">
        <authorList>
            <consortium name="EnsemblMetazoa"/>
        </authorList>
    </citation>
    <scope>IDENTIFICATION</scope>
    <source>
        <strain evidence="6">USDA</strain>
    </source>
</reference>
<keyword evidence="2" id="KW-0282">Flagellum</keyword>
<dbReference type="STRING" id="121224.E0VMK4"/>
<comment type="subcellular location">
    <subcellularLocation>
        <location evidence="1">Cell projection</location>
        <location evidence="1">Cilium</location>
        <location evidence="1">Flagellum</location>
    </subcellularLocation>
</comment>
<evidence type="ECO:0000256" key="2">
    <source>
        <dbReference type="ARBA" id="ARBA00022846"/>
    </source>
</evidence>
<evidence type="ECO:0000313" key="7">
    <source>
        <dbReference type="Proteomes" id="UP000009046"/>
    </source>
</evidence>
<dbReference type="OrthoDB" id="300500at2759"/>